<dbReference type="InterPro" id="IPR038157">
    <property type="entry name" value="FeoA_core_dom"/>
</dbReference>
<evidence type="ECO:0000313" key="15">
    <source>
        <dbReference type="EMBL" id="MDR7294496.1"/>
    </source>
</evidence>
<feature type="domain" description="HTH dtxR-type" evidence="14">
    <location>
        <begin position="31"/>
        <end position="93"/>
    </location>
</feature>
<keyword evidence="8" id="KW-0238">DNA-binding</keyword>
<comment type="caution">
    <text evidence="15">The sequence shown here is derived from an EMBL/GenBank/DDBJ whole genome shotgun (WGS) entry which is preliminary data.</text>
</comment>
<dbReference type="Gene3D" id="2.30.30.90">
    <property type="match status" value="1"/>
</dbReference>
<keyword evidence="6" id="KW-0408">Iron</keyword>
<evidence type="ECO:0000259" key="14">
    <source>
        <dbReference type="PROSITE" id="PS50944"/>
    </source>
</evidence>
<dbReference type="EMBL" id="JAVDXX010000001">
    <property type="protein sequence ID" value="MDR7294496.1"/>
    <property type="molecule type" value="Genomic_DNA"/>
</dbReference>
<evidence type="ECO:0000256" key="1">
    <source>
        <dbReference type="ARBA" id="ARBA00004496"/>
    </source>
</evidence>
<protein>
    <recommendedName>
        <fullName evidence="12">Manganese transport regulator</fullName>
    </recommendedName>
</protein>
<comment type="subcellular location">
    <subcellularLocation>
        <location evidence="1">Cytoplasm</location>
    </subcellularLocation>
</comment>
<keyword evidence="7" id="KW-0805">Transcription regulation</keyword>
<keyword evidence="11" id="KW-0464">Manganese</keyword>
<gene>
    <name evidence="15" type="ORF">J2S67_001764</name>
</gene>
<dbReference type="PROSITE" id="PS50944">
    <property type="entry name" value="HTH_DTXR"/>
    <property type="match status" value="1"/>
</dbReference>
<dbReference type="Pfam" id="PF01325">
    <property type="entry name" value="Fe_dep_repress"/>
    <property type="match status" value="1"/>
</dbReference>
<comment type="subunit">
    <text evidence="3">Homodimer.</text>
</comment>
<evidence type="ECO:0000256" key="9">
    <source>
        <dbReference type="ARBA" id="ARBA00023159"/>
    </source>
</evidence>
<comment type="similarity">
    <text evidence="2">Belongs to the DtxR/MntR family.</text>
</comment>
<dbReference type="InterPro" id="IPR036390">
    <property type="entry name" value="WH_DNA-bd_sf"/>
</dbReference>
<evidence type="ECO:0000256" key="11">
    <source>
        <dbReference type="ARBA" id="ARBA00023211"/>
    </source>
</evidence>
<dbReference type="InterPro" id="IPR008988">
    <property type="entry name" value="Transcriptional_repressor_C"/>
</dbReference>
<dbReference type="Gene3D" id="1.10.10.10">
    <property type="entry name" value="Winged helix-like DNA-binding domain superfamily/Winged helix DNA-binding domain"/>
    <property type="match status" value="1"/>
</dbReference>
<keyword evidence="5" id="KW-0678">Repressor</keyword>
<evidence type="ECO:0000256" key="8">
    <source>
        <dbReference type="ARBA" id="ARBA00023125"/>
    </source>
</evidence>
<evidence type="ECO:0000256" key="12">
    <source>
        <dbReference type="ARBA" id="ARBA00032593"/>
    </source>
</evidence>
<dbReference type="RefSeq" id="WP_310248312.1">
    <property type="nucleotide sequence ID" value="NZ_JAVDXX010000001.1"/>
</dbReference>
<evidence type="ECO:0000313" key="16">
    <source>
        <dbReference type="Proteomes" id="UP001180715"/>
    </source>
</evidence>
<evidence type="ECO:0000256" key="6">
    <source>
        <dbReference type="ARBA" id="ARBA00023004"/>
    </source>
</evidence>
<dbReference type="SUPFAM" id="SSF47979">
    <property type="entry name" value="Iron-dependent repressor protein, dimerization domain"/>
    <property type="match status" value="1"/>
</dbReference>
<dbReference type="Proteomes" id="UP001180715">
    <property type="component" value="Unassembled WGS sequence"/>
</dbReference>
<dbReference type="InterPro" id="IPR036421">
    <property type="entry name" value="Fe_dep_repressor_sf"/>
</dbReference>
<accession>A0ABU1Z3B0</accession>
<keyword evidence="4" id="KW-0963">Cytoplasm</keyword>
<dbReference type="PANTHER" id="PTHR33238">
    <property type="entry name" value="IRON (METAL) DEPENDENT REPRESSOR, DTXR FAMILY"/>
    <property type="match status" value="1"/>
</dbReference>
<evidence type="ECO:0000256" key="10">
    <source>
        <dbReference type="ARBA" id="ARBA00023163"/>
    </source>
</evidence>
<dbReference type="Gene3D" id="1.10.60.10">
    <property type="entry name" value="Iron dependent repressor, metal binding and dimerisation domain"/>
    <property type="match status" value="1"/>
</dbReference>
<name>A0ABU1Z3B0_9MICC</name>
<evidence type="ECO:0000256" key="7">
    <source>
        <dbReference type="ARBA" id="ARBA00023015"/>
    </source>
</evidence>
<dbReference type="SUPFAM" id="SSF46785">
    <property type="entry name" value="Winged helix' DNA-binding domain"/>
    <property type="match status" value="1"/>
</dbReference>
<dbReference type="InterPro" id="IPR007167">
    <property type="entry name" value="Fe-transptr_FeoA-like"/>
</dbReference>
<dbReference type="InterPro" id="IPR022689">
    <property type="entry name" value="Iron_dep_repressor"/>
</dbReference>
<evidence type="ECO:0000256" key="13">
    <source>
        <dbReference type="SAM" id="MobiDB-lite"/>
    </source>
</evidence>
<dbReference type="SUPFAM" id="SSF50037">
    <property type="entry name" value="C-terminal domain of transcriptional repressors"/>
    <property type="match status" value="1"/>
</dbReference>
<sequence length="248" mass="26732">MSSGENAVPSPERATAERPPNGLSPAELDQISPVAQDYVKEIWASIEWGGEPISTSMLASRFQTSAPNVSETLRRLARQGLITYEPYKPVALTQKGRAVALMMVRRHRLIETYLVESLGYTWDEVHEDAERLEHAASARFVDRIDALLGHPRMDPHGDPIPGADLTMPPMDDVAALAELGPGMYEVVRIADDDPQVLRRLESVGVQPGARVEINDAGAGIAADGSALLEAELTAMYARPLGAASAAEA</sequence>
<dbReference type="InterPro" id="IPR036388">
    <property type="entry name" value="WH-like_DNA-bd_sf"/>
</dbReference>
<keyword evidence="16" id="KW-1185">Reference proteome</keyword>
<evidence type="ECO:0000256" key="3">
    <source>
        <dbReference type="ARBA" id="ARBA00011738"/>
    </source>
</evidence>
<reference evidence="15" key="1">
    <citation type="submission" date="2023-07" db="EMBL/GenBank/DDBJ databases">
        <title>Sequencing the genomes of 1000 actinobacteria strains.</title>
        <authorList>
            <person name="Klenk H.-P."/>
        </authorList>
    </citation>
    <scope>NUCLEOTIDE SEQUENCE</scope>
    <source>
        <strain evidence="15">DSM 13068</strain>
    </source>
</reference>
<keyword evidence="9" id="KW-0010">Activator</keyword>
<evidence type="ECO:0000256" key="2">
    <source>
        <dbReference type="ARBA" id="ARBA00007871"/>
    </source>
</evidence>
<dbReference type="PANTHER" id="PTHR33238:SF11">
    <property type="entry name" value="TRANSCRIPTIONAL REGULATOR MNTR"/>
    <property type="match status" value="1"/>
</dbReference>
<dbReference type="InterPro" id="IPR050536">
    <property type="entry name" value="DtxR_MntR_Metal-Reg"/>
</dbReference>
<organism evidence="15 16">
    <name type="scientific">Pseudoglutamicibacter albus</name>
    <dbReference type="NCBI Taxonomy" id="98671"/>
    <lineage>
        <taxon>Bacteria</taxon>
        <taxon>Bacillati</taxon>
        <taxon>Actinomycetota</taxon>
        <taxon>Actinomycetes</taxon>
        <taxon>Micrococcales</taxon>
        <taxon>Micrococcaceae</taxon>
        <taxon>Pseudoglutamicibacter</taxon>
    </lineage>
</organism>
<dbReference type="Pfam" id="PF02742">
    <property type="entry name" value="Fe_dep_repr_C"/>
    <property type="match status" value="1"/>
</dbReference>
<proteinExistence type="inferred from homology"/>
<evidence type="ECO:0000256" key="4">
    <source>
        <dbReference type="ARBA" id="ARBA00022490"/>
    </source>
</evidence>
<feature type="region of interest" description="Disordered" evidence="13">
    <location>
        <begin position="1"/>
        <end position="28"/>
    </location>
</feature>
<dbReference type="InterPro" id="IPR001367">
    <property type="entry name" value="Fe_dep_repressor"/>
</dbReference>
<evidence type="ECO:0000256" key="5">
    <source>
        <dbReference type="ARBA" id="ARBA00022491"/>
    </source>
</evidence>
<dbReference type="SMART" id="SM00529">
    <property type="entry name" value="HTH_DTXR"/>
    <property type="match status" value="1"/>
</dbReference>
<dbReference type="Pfam" id="PF04023">
    <property type="entry name" value="FeoA"/>
    <property type="match status" value="1"/>
</dbReference>
<keyword evidence="10" id="KW-0804">Transcription</keyword>
<dbReference type="InterPro" id="IPR022687">
    <property type="entry name" value="HTH_DTXR"/>
</dbReference>